<dbReference type="GO" id="GO:0008198">
    <property type="term" value="F:ferrous iron binding"/>
    <property type="evidence" value="ECO:0007669"/>
    <property type="project" value="TreeGrafter"/>
</dbReference>
<dbReference type="InterPro" id="IPR005123">
    <property type="entry name" value="Oxoglu/Fe-dep_dioxygenase_dom"/>
</dbReference>
<evidence type="ECO:0000256" key="2">
    <source>
        <dbReference type="ARBA" id="ARBA00022723"/>
    </source>
</evidence>
<dbReference type="VEuPathDB" id="VectorBase:LDEU002271"/>
<keyword evidence="3" id="KW-0847">Vitamin C</keyword>
<dbReference type="PROSITE" id="PS51471">
    <property type="entry name" value="FE2OG_OXY"/>
    <property type="match status" value="1"/>
</dbReference>
<evidence type="ECO:0000256" key="6">
    <source>
        <dbReference type="ARBA" id="ARBA00023004"/>
    </source>
</evidence>
<evidence type="ECO:0000313" key="11">
    <source>
        <dbReference type="Proteomes" id="UP000288716"/>
    </source>
</evidence>
<dbReference type="SMART" id="SM00702">
    <property type="entry name" value="P4Hc"/>
    <property type="match status" value="1"/>
</dbReference>
<reference evidence="10 11" key="1">
    <citation type="journal article" date="2018" name="Gigascience">
        <title>Genomes of trombidid mites reveal novel predicted allergens and laterally-transferred genes associated with secondary metabolism.</title>
        <authorList>
            <person name="Dong X."/>
            <person name="Chaisiri K."/>
            <person name="Xia D."/>
            <person name="Armstrong S.D."/>
            <person name="Fang Y."/>
            <person name="Donnelly M.J."/>
            <person name="Kadowaki T."/>
            <person name="McGarry J.W."/>
            <person name="Darby A.C."/>
            <person name="Makepeace B.L."/>
        </authorList>
    </citation>
    <scope>NUCLEOTIDE SEQUENCE [LARGE SCALE GENOMIC DNA]</scope>
    <source>
        <strain evidence="10">UoL-UT</strain>
    </source>
</reference>
<evidence type="ECO:0000256" key="8">
    <source>
        <dbReference type="ARBA" id="ARBA00049134"/>
    </source>
</evidence>
<dbReference type="InterPro" id="IPR051559">
    <property type="entry name" value="HIF_prolyl_hydroxylases"/>
</dbReference>
<feature type="domain" description="Fe2OG dioxygenase" evidence="9">
    <location>
        <begin position="140"/>
        <end position="238"/>
    </location>
</feature>
<dbReference type="Gene3D" id="2.60.120.620">
    <property type="entry name" value="q2cbj1_9rhob like domain"/>
    <property type="match status" value="1"/>
</dbReference>
<keyword evidence="6" id="KW-0408">Iron</keyword>
<dbReference type="AlphaFoldDB" id="A0A443SQH7"/>
<keyword evidence="2" id="KW-0479">Metal-binding</keyword>
<dbReference type="OrthoDB" id="76265at2759"/>
<dbReference type="InterPro" id="IPR006620">
    <property type="entry name" value="Pro_4_hyd_alph"/>
</dbReference>
<dbReference type="EMBL" id="NCKV01000777">
    <property type="protein sequence ID" value="RWS29769.1"/>
    <property type="molecule type" value="Genomic_DNA"/>
</dbReference>
<evidence type="ECO:0000259" key="9">
    <source>
        <dbReference type="PROSITE" id="PS51471"/>
    </source>
</evidence>
<proteinExistence type="predicted"/>
<name>A0A443SQH7_9ACAR</name>
<comment type="catalytic activity">
    <reaction evidence="8">
        <text>L-prolyl-[hypoxia-inducible factor alpha subunit] + 2-oxoglutarate + O2 = trans-4-hydroxy-L-prolyl-[hypoxia-inducible factor alpha subunit] + succinate + CO2</text>
        <dbReference type="Rhea" id="RHEA:48400"/>
        <dbReference type="Rhea" id="RHEA-COMP:12093"/>
        <dbReference type="Rhea" id="RHEA-COMP:12094"/>
        <dbReference type="ChEBI" id="CHEBI:15379"/>
        <dbReference type="ChEBI" id="CHEBI:16526"/>
        <dbReference type="ChEBI" id="CHEBI:16810"/>
        <dbReference type="ChEBI" id="CHEBI:30031"/>
        <dbReference type="ChEBI" id="CHEBI:50342"/>
        <dbReference type="ChEBI" id="CHEBI:61965"/>
        <dbReference type="EC" id="1.14.11.29"/>
    </reaction>
</comment>
<dbReference type="STRING" id="299467.A0A443SQH7"/>
<evidence type="ECO:0000256" key="3">
    <source>
        <dbReference type="ARBA" id="ARBA00022896"/>
    </source>
</evidence>
<dbReference type="GO" id="GO:0160082">
    <property type="term" value="F:hypoxia-inducible factor-proline dioxygenase activity"/>
    <property type="evidence" value="ECO:0007669"/>
    <property type="project" value="UniProtKB-EC"/>
</dbReference>
<keyword evidence="5" id="KW-0560">Oxidoreductase</keyword>
<keyword evidence="11" id="KW-1185">Reference proteome</keyword>
<dbReference type="EC" id="1.14.11.29" evidence="7"/>
<evidence type="ECO:0000256" key="7">
    <source>
        <dbReference type="ARBA" id="ARBA00039004"/>
    </source>
</evidence>
<protein>
    <recommendedName>
        <fullName evidence="7">hypoxia-inducible factor-proline dioxygenase</fullName>
        <ecNumber evidence="7">1.14.11.29</ecNumber>
    </recommendedName>
</protein>
<gene>
    <name evidence="10" type="ORF">B4U80_08914</name>
</gene>
<evidence type="ECO:0000256" key="4">
    <source>
        <dbReference type="ARBA" id="ARBA00022964"/>
    </source>
</evidence>
<keyword evidence="4" id="KW-0223">Dioxygenase</keyword>
<organism evidence="10 11">
    <name type="scientific">Leptotrombidium deliense</name>
    <dbReference type="NCBI Taxonomy" id="299467"/>
    <lineage>
        <taxon>Eukaryota</taxon>
        <taxon>Metazoa</taxon>
        <taxon>Ecdysozoa</taxon>
        <taxon>Arthropoda</taxon>
        <taxon>Chelicerata</taxon>
        <taxon>Arachnida</taxon>
        <taxon>Acari</taxon>
        <taxon>Acariformes</taxon>
        <taxon>Trombidiformes</taxon>
        <taxon>Prostigmata</taxon>
        <taxon>Anystina</taxon>
        <taxon>Parasitengona</taxon>
        <taxon>Trombiculoidea</taxon>
        <taxon>Trombiculidae</taxon>
        <taxon>Leptotrombidium</taxon>
    </lineage>
</organism>
<dbReference type="GO" id="GO:0031418">
    <property type="term" value="F:L-ascorbic acid binding"/>
    <property type="evidence" value="ECO:0007669"/>
    <property type="project" value="UniProtKB-KW"/>
</dbReference>
<evidence type="ECO:0000256" key="5">
    <source>
        <dbReference type="ARBA" id="ARBA00023002"/>
    </source>
</evidence>
<evidence type="ECO:0000256" key="1">
    <source>
        <dbReference type="ARBA" id="ARBA00001961"/>
    </source>
</evidence>
<dbReference type="PANTHER" id="PTHR12907:SF26">
    <property type="entry name" value="HIF PROLYL HYDROXYLASE, ISOFORM C"/>
    <property type="match status" value="1"/>
</dbReference>
<dbReference type="Pfam" id="PF13640">
    <property type="entry name" value="2OG-FeII_Oxy_3"/>
    <property type="match status" value="1"/>
</dbReference>
<dbReference type="InterPro" id="IPR044862">
    <property type="entry name" value="Pro_4_hyd_alph_FE2OG_OXY"/>
</dbReference>
<accession>A0A443SQH7</accession>
<comment type="caution">
    <text evidence="10">The sequence shown here is derived from an EMBL/GenBank/DDBJ whole genome shotgun (WGS) entry which is preliminary data.</text>
</comment>
<evidence type="ECO:0000313" key="10">
    <source>
        <dbReference type="EMBL" id="RWS29769.1"/>
    </source>
</evidence>
<dbReference type="Proteomes" id="UP000288716">
    <property type="component" value="Unassembled WGS sequence"/>
</dbReference>
<comment type="cofactor">
    <cofactor evidence="1">
        <name>L-ascorbate</name>
        <dbReference type="ChEBI" id="CHEBI:38290"/>
    </cofactor>
</comment>
<sequence length="266" mass="30667">MSVDANSSDKASEGEECVFAINGKKGPNKEWLNRICFQVIKDINEFGICVIDHFLGAERGELILQQVKLLYSSGVFKEGQLASNRVNSTQSIRGDKTIWVEGIEPLCDQIGFLVQIFDSIIMSCNKMNSDGQFGQYSITTRTKAMIACYPGNGTRYVKHVDNPNHDGRCITCIYYLNKDWDVQRDGGLLRMFPTGQNRVADIAPYFDRVIFFWSDRRNPHEVQPSQSIRFAITVWYFDSEERSRAIKRFEDENQRYHIDKCLRPFE</sequence>
<dbReference type="PANTHER" id="PTHR12907">
    <property type="entry name" value="EGL NINE HOMOLOG-RELATED"/>
    <property type="match status" value="1"/>
</dbReference>
<dbReference type="GO" id="GO:0071456">
    <property type="term" value="P:cellular response to hypoxia"/>
    <property type="evidence" value="ECO:0007669"/>
    <property type="project" value="TreeGrafter"/>
</dbReference>